<reference evidence="2" key="1">
    <citation type="journal article" date="2015" name="Nature">
        <title>Complex archaea that bridge the gap between prokaryotes and eukaryotes.</title>
        <authorList>
            <person name="Spang A."/>
            <person name="Saw J.H."/>
            <person name="Jorgensen S.L."/>
            <person name="Zaremba-Niedzwiedzka K."/>
            <person name="Martijn J."/>
            <person name="Lind A.E."/>
            <person name="van Eijk R."/>
            <person name="Schleper C."/>
            <person name="Guy L."/>
            <person name="Ettema T.J."/>
        </authorList>
    </citation>
    <scope>NUCLEOTIDE SEQUENCE</scope>
</reference>
<dbReference type="EMBL" id="LAZR01008721">
    <property type="protein sequence ID" value="KKM76945.1"/>
    <property type="molecule type" value="Genomic_DNA"/>
</dbReference>
<protein>
    <recommendedName>
        <fullName evidence="3">Portal protein</fullName>
    </recommendedName>
</protein>
<feature type="compositionally biased region" description="Polar residues" evidence="1">
    <location>
        <begin position="564"/>
        <end position="588"/>
    </location>
</feature>
<feature type="region of interest" description="Disordered" evidence="1">
    <location>
        <begin position="534"/>
        <end position="594"/>
    </location>
</feature>
<accession>A0A0F9MJH8</accession>
<name>A0A0F9MJH8_9ZZZZ</name>
<organism evidence="2">
    <name type="scientific">marine sediment metagenome</name>
    <dbReference type="NCBI Taxonomy" id="412755"/>
    <lineage>
        <taxon>unclassified sequences</taxon>
        <taxon>metagenomes</taxon>
        <taxon>ecological metagenomes</taxon>
    </lineage>
</organism>
<evidence type="ECO:0000256" key="1">
    <source>
        <dbReference type="SAM" id="MobiDB-lite"/>
    </source>
</evidence>
<proteinExistence type="predicted"/>
<dbReference type="AlphaFoldDB" id="A0A0F9MJH8"/>
<gene>
    <name evidence="2" type="ORF">LCGC14_1375060</name>
</gene>
<evidence type="ECO:0000313" key="2">
    <source>
        <dbReference type="EMBL" id="KKM76945.1"/>
    </source>
</evidence>
<sequence>MAHLKRLSKRDVRKRFPVRIQDSAEQCRIDTKRMREVIVKMLEHYAGGWFKGKPASARQPLNLLDRGVQIIGPYLAGGPPKVMVDAKRDLASNRPFARTLELSLEHLFKEIKFHANTLRPAVFNSMFSLGITKTGIMKAKEVEIYGHRHDVGQPYCDNIYFDDYRFDPFARNREEMEMEGHEYVLDEEFVGTSGLYRNYDHLKPDFEIYGDSTRPEKVSKNRNQGAGRYERLRKRVRLQDFWIPDENIIITVPLKGQGNRIMRTVEWDGPEGGPFDVLGYRYFPDSILCIPPVFTWLGYNNIINSLVAKMNNQAQRERKVIAYDLGSSQDAKYISQTPDGSTVGVKNIDGIKEIEMGGVSETNFQFIQYLEQQFSIAGGNLYTIGGRETGAETLGQEQMLQANASKALEDMVQQVHQFTKSIIEKLAWFMWSDPLISLPVIKRVAGYEIETEFSQETKEGDFYDYAFDIEPYSMTRMNPEIRYQRLMQLVSQVVLPTAQISAAQGSQLNVDELVKEAARFLDVRNMDRWWSPAIRQQGQMNPYQPQQGTTKPKSGQADGRFSGGDQSASNMSNLSQQQTRAGGQSSATFAKKGA</sequence>
<comment type="caution">
    <text evidence="2">The sequence shown here is derived from an EMBL/GenBank/DDBJ whole genome shotgun (WGS) entry which is preliminary data.</text>
</comment>
<feature type="compositionally biased region" description="Low complexity" evidence="1">
    <location>
        <begin position="536"/>
        <end position="548"/>
    </location>
</feature>
<evidence type="ECO:0008006" key="3">
    <source>
        <dbReference type="Google" id="ProtNLM"/>
    </source>
</evidence>